<dbReference type="SUPFAM" id="SSF51206">
    <property type="entry name" value="cAMP-binding domain-like"/>
    <property type="match status" value="1"/>
</dbReference>
<dbReference type="InterPro" id="IPR000595">
    <property type="entry name" value="cNMP-bd_dom"/>
</dbReference>
<dbReference type="Gene3D" id="2.60.120.10">
    <property type="entry name" value="Jelly Rolls"/>
    <property type="match status" value="1"/>
</dbReference>
<reference evidence="10 11" key="1">
    <citation type="submission" date="2019-08" db="EMBL/GenBank/DDBJ databases">
        <title>Complete genome sequence of Candidatus Uab amorphum.</title>
        <authorList>
            <person name="Shiratori T."/>
            <person name="Suzuki S."/>
            <person name="Kakizawa Y."/>
            <person name="Ishida K."/>
        </authorList>
    </citation>
    <scope>NUCLEOTIDE SEQUENCE [LARGE SCALE GENOMIC DNA]</scope>
    <source>
        <strain evidence="10 11">SRT547</strain>
    </source>
</reference>
<proteinExistence type="predicted"/>
<dbReference type="PROSITE" id="PS50042">
    <property type="entry name" value="CNMP_BINDING_3"/>
    <property type="match status" value="1"/>
</dbReference>
<evidence type="ECO:0000259" key="8">
    <source>
        <dbReference type="PROSITE" id="PS50011"/>
    </source>
</evidence>
<feature type="compositionally biased region" description="Low complexity" evidence="7">
    <location>
        <begin position="1"/>
        <end position="16"/>
    </location>
</feature>
<feature type="region of interest" description="Disordered" evidence="7">
    <location>
        <begin position="1"/>
        <end position="54"/>
    </location>
</feature>
<evidence type="ECO:0000259" key="9">
    <source>
        <dbReference type="PROSITE" id="PS50042"/>
    </source>
</evidence>
<dbReference type="Proteomes" id="UP000326354">
    <property type="component" value="Chromosome"/>
</dbReference>
<dbReference type="SUPFAM" id="SSF56112">
    <property type="entry name" value="Protein kinase-like (PK-like)"/>
    <property type="match status" value="1"/>
</dbReference>
<dbReference type="PROSITE" id="PS00108">
    <property type="entry name" value="PROTEIN_KINASE_ST"/>
    <property type="match status" value="1"/>
</dbReference>
<keyword evidence="11" id="KW-1185">Reference proteome</keyword>
<organism evidence="10 11">
    <name type="scientific">Uabimicrobium amorphum</name>
    <dbReference type="NCBI Taxonomy" id="2596890"/>
    <lineage>
        <taxon>Bacteria</taxon>
        <taxon>Pseudomonadati</taxon>
        <taxon>Planctomycetota</taxon>
        <taxon>Candidatus Uabimicrobiia</taxon>
        <taxon>Candidatus Uabimicrobiales</taxon>
        <taxon>Candidatus Uabimicrobiaceae</taxon>
        <taxon>Candidatus Uabimicrobium</taxon>
    </lineage>
</organism>
<dbReference type="InterPro" id="IPR008271">
    <property type="entry name" value="Ser/Thr_kinase_AS"/>
</dbReference>
<dbReference type="InterPro" id="IPR014710">
    <property type="entry name" value="RmlC-like_jellyroll"/>
</dbReference>
<dbReference type="Gene3D" id="3.30.200.20">
    <property type="entry name" value="Phosphorylase Kinase, domain 1"/>
    <property type="match status" value="1"/>
</dbReference>
<dbReference type="PRINTS" id="PR00103">
    <property type="entry name" value="CAMPKINASE"/>
</dbReference>
<dbReference type="SMART" id="SM00220">
    <property type="entry name" value="S_TKc"/>
    <property type="match status" value="1"/>
</dbReference>
<evidence type="ECO:0000256" key="6">
    <source>
        <dbReference type="ARBA" id="ARBA00022992"/>
    </source>
</evidence>
<dbReference type="PROSITE" id="PS00889">
    <property type="entry name" value="CNMP_BINDING_2"/>
    <property type="match status" value="1"/>
</dbReference>
<dbReference type="CDD" id="cd14014">
    <property type="entry name" value="STKc_PknB_like"/>
    <property type="match status" value="1"/>
</dbReference>
<dbReference type="PANTHER" id="PTHR43289:SF6">
    <property type="entry name" value="SERINE_THREONINE-PROTEIN KINASE NEKL-3"/>
    <property type="match status" value="1"/>
</dbReference>
<protein>
    <submittedName>
        <fullName evidence="10">Serine/threonine protein kinase</fullName>
    </submittedName>
</protein>
<accession>A0A5S9INN0</accession>
<sequence>MSENQNDNTNNENTENPQDEHEMKVPKDSDVEMPGIESEESADDGVFSETQSRLMSGRNSTIRLSKIAAMLSRYKPEEKYHLIGEIARGGMGIVYNVLDKNTNRCLAMKVLLPKGPEEDKKNMDYFVEEGQITAQLEHPNIVPLHDMGMLSDGNVYFTMKKVAGEEMISIIRKIHAKVDDYDKKYSIFRRLSMFRKVCDAVAFAHSRQVIHRDIKPENIMIGEYGEVLTLDWGLAKFIGSTPPSDFSDTSAVYSMRLQKNFSTTQQGMIQGTPRYFAPEQTYGDSALVDYRSDVYLLGATLYHLMTLQFPHDGSSLEDLVNRVRNGHIVPPKQTVNGALIPNQLEVIIQKSMAVKKEERYQTVNEMIRDIDSFLEGDIVREPLNFKAGEMLMKKGDIGDEAYVILRGDIKVYDYIDGKEVVFARMGAGDIVGEMAVISAQKRSANVAALGDIEVLVIDRELMLNVLRRLPSWMEKIVLNLTSRLNTANENVHPLKIKDFRAHVLYQMTSLIISQGDDQAIFSASDMILHVSNLLTLSVDYISKYCEQVLANESLFKKVDNDSFQLADRELLIGTLQLVTKTLSYPNNYFPNLGFVSDEKLDLASSIVEDILGTKADSSKGSSVTAMAEKKKLTLEQDESEKGTVSDKVKAIIANRLHAIHQILRENGLDQEVSLKYSVNAKGEGGATLVVDGHLVQQ</sequence>
<keyword evidence="1" id="KW-0140">cGMP</keyword>
<evidence type="ECO:0000256" key="2">
    <source>
        <dbReference type="ARBA" id="ARBA00022679"/>
    </source>
</evidence>
<dbReference type="GO" id="GO:0005524">
    <property type="term" value="F:ATP binding"/>
    <property type="evidence" value="ECO:0007669"/>
    <property type="project" value="UniProtKB-KW"/>
</dbReference>
<dbReference type="AlphaFoldDB" id="A0A5S9INN0"/>
<dbReference type="InterPro" id="IPR000719">
    <property type="entry name" value="Prot_kinase_dom"/>
</dbReference>
<dbReference type="KEGG" id="uam:UABAM_03222"/>
<dbReference type="Pfam" id="PF00027">
    <property type="entry name" value="cNMP_binding"/>
    <property type="match status" value="1"/>
</dbReference>
<gene>
    <name evidence="10" type="ORF">UABAM_03222</name>
</gene>
<name>A0A5S9INN0_UABAM</name>
<dbReference type="EMBL" id="AP019860">
    <property type="protein sequence ID" value="BBM84861.1"/>
    <property type="molecule type" value="Genomic_DNA"/>
</dbReference>
<dbReference type="Gene3D" id="1.10.510.10">
    <property type="entry name" value="Transferase(Phosphotransferase) domain 1"/>
    <property type="match status" value="1"/>
</dbReference>
<keyword evidence="3" id="KW-0547">Nucleotide-binding</keyword>
<dbReference type="PANTHER" id="PTHR43289">
    <property type="entry name" value="MITOGEN-ACTIVATED PROTEIN KINASE KINASE KINASE 20-RELATED"/>
    <property type="match status" value="1"/>
</dbReference>
<evidence type="ECO:0000313" key="11">
    <source>
        <dbReference type="Proteomes" id="UP000326354"/>
    </source>
</evidence>
<dbReference type="PROSITE" id="PS50011">
    <property type="entry name" value="PROTEIN_KINASE_DOM"/>
    <property type="match status" value="1"/>
</dbReference>
<dbReference type="GO" id="GO:0030553">
    <property type="term" value="F:cGMP binding"/>
    <property type="evidence" value="ECO:0007669"/>
    <property type="project" value="UniProtKB-KW"/>
</dbReference>
<dbReference type="GO" id="GO:0004674">
    <property type="term" value="F:protein serine/threonine kinase activity"/>
    <property type="evidence" value="ECO:0007669"/>
    <property type="project" value="UniProtKB-KW"/>
</dbReference>
<keyword evidence="5" id="KW-0067">ATP-binding</keyword>
<feature type="compositionally biased region" description="Basic and acidic residues" evidence="7">
    <location>
        <begin position="18"/>
        <end position="30"/>
    </location>
</feature>
<keyword evidence="2" id="KW-0808">Transferase</keyword>
<dbReference type="InterPro" id="IPR011009">
    <property type="entry name" value="Kinase-like_dom_sf"/>
</dbReference>
<dbReference type="CDD" id="cd00038">
    <property type="entry name" value="CAP_ED"/>
    <property type="match status" value="1"/>
</dbReference>
<keyword evidence="4 10" id="KW-0418">Kinase</keyword>
<evidence type="ECO:0000256" key="1">
    <source>
        <dbReference type="ARBA" id="ARBA00022535"/>
    </source>
</evidence>
<evidence type="ECO:0000256" key="3">
    <source>
        <dbReference type="ARBA" id="ARBA00022741"/>
    </source>
</evidence>
<evidence type="ECO:0000313" key="10">
    <source>
        <dbReference type="EMBL" id="BBM84861.1"/>
    </source>
</evidence>
<keyword evidence="10" id="KW-0723">Serine/threonine-protein kinase</keyword>
<evidence type="ECO:0000256" key="5">
    <source>
        <dbReference type="ARBA" id="ARBA00022840"/>
    </source>
</evidence>
<dbReference type="InterPro" id="IPR018488">
    <property type="entry name" value="cNMP-bd_CS"/>
</dbReference>
<dbReference type="RefSeq" id="WP_151968990.1">
    <property type="nucleotide sequence ID" value="NZ_AP019860.1"/>
</dbReference>
<dbReference type="SMART" id="SM00100">
    <property type="entry name" value="cNMP"/>
    <property type="match status" value="1"/>
</dbReference>
<feature type="domain" description="Protein kinase" evidence="8">
    <location>
        <begin position="80"/>
        <end position="374"/>
    </location>
</feature>
<evidence type="ECO:0000256" key="4">
    <source>
        <dbReference type="ARBA" id="ARBA00022777"/>
    </source>
</evidence>
<evidence type="ECO:0000256" key="7">
    <source>
        <dbReference type="SAM" id="MobiDB-lite"/>
    </source>
</evidence>
<dbReference type="InterPro" id="IPR018490">
    <property type="entry name" value="cNMP-bd_dom_sf"/>
</dbReference>
<dbReference type="Pfam" id="PF00069">
    <property type="entry name" value="Pkinase"/>
    <property type="match status" value="1"/>
</dbReference>
<feature type="domain" description="Cyclic nucleotide-binding" evidence="9">
    <location>
        <begin position="381"/>
        <end position="483"/>
    </location>
</feature>
<keyword evidence="6" id="KW-0142">cGMP-binding</keyword>
<dbReference type="OrthoDB" id="6111975at2"/>